<keyword evidence="1" id="KW-1133">Transmembrane helix</keyword>
<feature type="transmembrane region" description="Helical" evidence="1">
    <location>
        <begin position="72"/>
        <end position="91"/>
    </location>
</feature>
<feature type="transmembrane region" description="Helical" evidence="1">
    <location>
        <begin position="43"/>
        <end position="60"/>
    </location>
</feature>
<feature type="transmembrane region" description="Helical" evidence="1">
    <location>
        <begin position="20"/>
        <end position="37"/>
    </location>
</feature>
<evidence type="ECO:0000313" key="3">
    <source>
        <dbReference type="Proteomes" id="UP000238322"/>
    </source>
</evidence>
<reference evidence="2 3" key="1">
    <citation type="submission" date="2018-02" db="EMBL/GenBank/DDBJ databases">
        <title>Comparative genomes isolates from brazilian mangrove.</title>
        <authorList>
            <person name="Araujo J.E."/>
            <person name="Taketani R.G."/>
            <person name="Silva M.C.P."/>
            <person name="Loureco M.V."/>
            <person name="Andreote F.D."/>
        </authorList>
    </citation>
    <scope>NUCLEOTIDE SEQUENCE [LARGE SCALE GENOMIC DNA]</scope>
    <source>
        <strain evidence="2 3">Hex-1 MGV</strain>
    </source>
</reference>
<accession>A0A2S8FFF0</accession>
<evidence type="ECO:0000313" key="2">
    <source>
        <dbReference type="EMBL" id="PQO30901.1"/>
    </source>
</evidence>
<gene>
    <name evidence="2" type="ORF">C5Y83_22105</name>
</gene>
<protein>
    <submittedName>
        <fullName evidence="2">Uncharacterized protein</fullName>
    </submittedName>
</protein>
<evidence type="ECO:0000256" key="1">
    <source>
        <dbReference type="SAM" id="Phobius"/>
    </source>
</evidence>
<comment type="caution">
    <text evidence="2">The sequence shown here is derived from an EMBL/GenBank/DDBJ whole genome shotgun (WGS) entry which is preliminary data.</text>
</comment>
<keyword evidence="1" id="KW-0812">Transmembrane</keyword>
<sequence length="212" mass="24194">MNETVAQTDKRKRLFPLRKFCAVVWVFIALLGSVYQLDTYSPLLSVVLGVPAALLGYLLISDQRHERVLRYLLIAWVFLAIVFGVVLPTVFNRLSCPFELPSSATRLQASDRINGFTGADTRVTFHASVTDCYATLAKVERIYRVRFGPGIPIEKPSASSRFTFVPPWGNSRRHQEHWFNPGEIEEGECFRSGFIQVWIDTKRGVFYMDAHF</sequence>
<dbReference type="AlphaFoldDB" id="A0A2S8FFF0"/>
<name>A0A2S8FFF0_9BACT</name>
<dbReference type="OrthoDB" id="289633at2"/>
<dbReference type="Proteomes" id="UP000238322">
    <property type="component" value="Unassembled WGS sequence"/>
</dbReference>
<keyword evidence="1" id="KW-0472">Membrane</keyword>
<organism evidence="2 3">
    <name type="scientific">Blastopirellula marina</name>
    <dbReference type="NCBI Taxonomy" id="124"/>
    <lineage>
        <taxon>Bacteria</taxon>
        <taxon>Pseudomonadati</taxon>
        <taxon>Planctomycetota</taxon>
        <taxon>Planctomycetia</taxon>
        <taxon>Pirellulales</taxon>
        <taxon>Pirellulaceae</taxon>
        <taxon>Blastopirellula</taxon>
    </lineage>
</organism>
<proteinExistence type="predicted"/>
<dbReference type="EMBL" id="PUHY01000013">
    <property type="protein sequence ID" value="PQO30901.1"/>
    <property type="molecule type" value="Genomic_DNA"/>
</dbReference>
<dbReference type="RefSeq" id="WP_105331976.1">
    <property type="nucleotide sequence ID" value="NZ_PUHY01000013.1"/>
</dbReference>